<protein>
    <recommendedName>
        <fullName evidence="1">Reverse transcriptase domain-containing protein</fullName>
    </recommendedName>
</protein>
<sequence>MRKVMNSIISQNQSAFIGGRHIADGIIITNELIHDAKRRKRPTLIFKADFEKAYDSVNWSFLDCMLQKLGFCEKWHLWIQEGLASATTSVLVNGSPTDEFKMSKGLQQGDPLAPFLFLVVAEALNGDKLSDMVDSINCVVGDIPFKYIGVPVGANPRKISTWAPVIECLRRKLSSWRCDSLSFGGRIILLKAVLSSIPVYYFSTLKAPKKVINLLSLIQRRFLWGGSEENNRISWVRWDSVYKSKDEGGLGVKNLGTFNVALLGKWRWRLLEEENALWRRVLEVKYKVNRINERRGGEWDVHGSSWWKELWRLDTMGIGSEGWLSENIEKVVRDGSKTLFWHDKWVGPIPLNIRFNRLFRISGDKDALISNMGEWEDGEWKWRWRWRRNLLAWELELLRELTDTLQGTAWLVWSSCYNWWGIAVPQHHEGWNHLQQHVELFSEEKSKQAWLVTCLWPNISKDLWLSNPIQACKRVMTAKA</sequence>
<dbReference type="AlphaFoldDB" id="A0AAV5I9W4"/>
<gene>
    <name evidence="2" type="ORF">SLEP1_g7914</name>
</gene>
<evidence type="ECO:0000313" key="3">
    <source>
        <dbReference type="Proteomes" id="UP001054252"/>
    </source>
</evidence>
<proteinExistence type="predicted"/>
<dbReference type="PANTHER" id="PTHR33116:SF78">
    <property type="entry name" value="OS12G0587133 PROTEIN"/>
    <property type="match status" value="1"/>
</dbReference>
<feature type="domain" description="Reverse transcriptase" evidence="1">
    <location>
        <begin position="4"/>
        <end position="123"/>
    </location>
</feature>
<evidence type="ECO:0000259" key="1">
    <source>
        <dbReference type="Pfam" id="PF00078"/>
    </source>
</evidence>
<accession>A0AAV5I9W4</accession>
<organism evidence="2 3">
    <name type="scientific">Rubroshorea leprosula</name>
    <dbReference type="NCBI Taxonomy" id="152421"/>
    <lineage>
        <taxon>Eukaryota</taxon>
        <taxon>Viridiplantae</taxon>
        <taxon>Streptophyta</taxon>
        <taxon>Embryophyta</taxon>
        <taxon>Tracheophyta</taxon>
        <taxon>Spermatophyta</taxon>
        <taxon>Magnoliopsida</taxon>
        <taxon>eudicotyledons</taxon>
        <taxon>Gunneridae</taxon>
        <taxon>Pentapetalae</taxon>
        <taxon>rosids</taxon>
        <taxon>malvids</taxon>
        <taxon>Malvales</taxon>
        <taxon>Dipterocarpaceae</taxon>
        <taxon>Rubroshorea</taxon>
    </lineage>
</organism>
<dbReference type="Pfam" id="PF00078">
    <property type="entry name" value="RVT_1"/>
    <property type="match status" value="1"/>
</dbReference>
<keyword evidence="3" id="KW-1185">Reference proteome</keyword>
<dbReference type="Proteomes" id="UP001054252">
    <property type="component" value="Unassembled WGS sequence"/>
</dbReference>
<name>A0AAV5I9W4_9ROSI</name>
<comment type="caution">
    <text evidence="2">The sequence shown here is derived from an EMBL/GenBank/DDBJ whole genome shotgun (WGS) entry which is preliminary data.</text>
</comment>
<evidence type="ECO:0000313" key="2">
    <source>
        <dbReference type="EMBL" id="GKU94416.1"/>
    </source>
</evidence>
<dbReference type="PANTHER" id="PTHR33116">
    <property type="entry name" value="REVERSE TRANSCRIPTASE ZINC-BINDING DOMAIN-CONTAINING PROTEIN-RELATED-RELATED"/>
    <property type="match status" value="1"/>
</dbReference>
<reference evidence="2 3" key="1">
    <citation type="journal article" date="2021" name="Commun. Biol.">
        <title>The genome of Shorea leprosula (Dipterocarpaceae) highlights the ecological relevance of drought in aseasonal tropical rainforests.</title>
        <authorList>
            <person name="Ng K.K.S."/>
            <person name="Kobayashi M.J."/>
            <person name="Fawcett J.A."/>
            <person name="Hatakeyama M."/>
            <person name="Paape T."/>
            <person name="Ng C.H."/>
            <person name="Ang C.C."/>
            <person name="Tnah L.H."/>
            <person name="Lee C.T."/>
            <person name="Nishiyama T."/>
            <person name="Sese J."/>
            <person name="O'Brien M.J."/>
            <person name="Copetti D."/>
            <person name="Mohd Noor M.I."/>
            <person name="Ong R.C."/>
            <person name="Putra M."/>
            <person name="Sireger I.Z."/>
            <person name="Indrioko S."/>
            <person name="Kosugi Y."/>
            <person name="Izuno A."/>
            <person name="Isagi Y."/>
            <person name="Lee S.L."/>
            <person name="Shimizu K.K."/>
        </authorList>
    </citation>
    <scope>NUCLEOTIDE SEQUENCE [LARGE SCALE GENOMIC DNA]</scope>
    <source>
        <strain evidence="2">214</strain>
    </source>
</reference>
<dbReference type="InterPro" id="IPR000477">
    <property type="entry name" value="RT_dom"/>
</dbReference>
<dbReference type="EMBL" id="BPVZ01000008">
    <property type="protein sequence ID" value="GKU94416.1"/>
    <property type="molecule type" value="Genomic_DNA"/>
</dbReference>